<dbReference type="SUPFAM" id="SSF57903">
    <property type="entry name" value="FYVE/PHD zinc finger"/>
    <property type="match status" value="1"/>
</dbReference>
<dbReference type="PANTHER" id="PTHR39490:SF8">
    <property type="entry name" value="ZINC FINGER FYVE DOMAIN-CONTAINING PROTEIN 21"/>
    <property type="match status" value="1"/>
</dbReference>
<dbReference type="SMART" id="SM00064">
    <property type="entry name" value="FYVE"/>
    <property type="match status" value="1"/>
</dbReference>
<dbReference type="InterPro" id="IPR000306">
    <property type="entry name" value="Znf_FYVE"/>
</dbReference>
<dbReference type="Proteomes" id="UP000749559">
    <property type="component" value="Unassembled WGS sequence"/>
</dbReference>
<reference evidence="1" key="1">
    <citation type="submission" date="2022-03" db="EMBL/GenBank/DDBJ databases">
        <authorList>
            <person name="Martin C."/>
        </authorList>
    </citation>
    <scope>NUCLEOTIDE SEQUENCE</scope>
</reference>
<accession>A0A8J1UJB2</accession>
<dbReference type="InterPro" id="IPR017455">
    <property type="entry name" value="Znf_FYVE-rel"/>
</dbReference>
<dbReference type="InterPro" id="IPR011011">
    <property type="entry name" value="Znf_FYVE_PHD"/>
</dbReference>
<dbReference type="Gene3D" id="2.30.29.160">
    <property type="entry name" value="Zinc finger FYVE domain-containing protein 21, C-terminal"/>
    <property type="match status" value="1"/>
</dbReference>
<keyword evidence="2" id="KW-1185">Reference proteome</keyword>
<dbReference type="OrthoDB" id="660555at2759"/>
<sequence>MAAPGKMLVRSKSGLRTVSLEEDVSSPFLLDEPPWIPDNECSSCIQCQKKFDWSCRRHHCRRCGRIFCSSCCDNSAPLPRMSFVDPVRQCADCVLKTKRENDFFEKYVKTLINGATFHVKRMVNNQETLDVSVCKMSADQRYITFEGGNGLEPINLTRLEGVQIITSGADAQGNTVASGISLKFSNRQGDLQKLQLSAPETTNKRPCLLWIAAMQKAVKLLYETRGVSATTPVTP</sequence>
<name>A0A8J1UJB2_OWEFU</name>
<dbReference type="PANTHER" id="PTHR39490">
    <property type="entry name" value="ARRESTIN DOMAIN-CONTAINING PROTEIN D"/>
    <property type="match status" value="1"/>
</dbReference>
<gene>
    <name evidence="1" type="ORF">OFUS_LOCUS18138</name>
</gene>
<evidence type="ECO:0000313" key="2">
    <source>
        <dbReference type="Proteomes" id="UP000749559"/>
    </source>
</evidence>
<dbReference type="GO" id="GO:0046872">
    <property type="term" value="F:metal ion binding"/>
    <property type="evidence" value="ECO:0007669"/>
    <property type="project" value="InterPro"/>
</dbReference>
<dbReference type="InterPro" id="IPR052113">
    <property type="entry name" value="FYVE-type_Zinc_Finger"/>
</dbReference>
<organism evidence="1 2">
    <name type="scientific">Owenia fusiformis</name>
    <name type="common">Polychaete worm</name>
    <dbReference type="NCBI Taxonomy" id="6347"/>
    <lineage>
        <taxon>Eukaryota</taxon>
        <taxon>Metazoa</taxon>
        <taxon>Spiralia</taxon>
        <taxon>Lophotrochozoa</taxon>
        <taxon>Annelida</taxon>
        <taxon>Polychaeta</taxon>
        <taxon>Sedentaria</taxon>
        <taxon>Canalipalpata</taxon>
        <taxon>Sabellida</taxon>
        <taxon>Oweniida</taxon>
        <taxon>Oweniidae</taxon>
        <taxon>Owenia</taxon>
    </lineage>
</organism>
<dbReference type="EMBL" id="CAIIXF020000008">
    <property type="protein sequence ID" value="CAH1793266.1"/>
    <property type="molecule type" value="Genomic_DNA"/>
</dbReference>
<comment type="caution">
    <text evidence="1">The sequence shown here is derived from an EMBL/GenBank/DDBJ whole genome shotgun (WGS) entry which is preliminary data.</text>
</comment>
<dbReference type="PROSITE" id="PS50178">
    <property type="entry name" value="ZF_FYVE"/>
    <property type="match status" value="1"/>
</dbReference>
<protein>
    <submittedName>
        <fullName evidence="1">Uncharacterized protein</fullName>
    </submittedName>
</protein>
<dbReference type="InterPro" id="IPR038632">
    <property type="entry name" value="ZFYVE21_C_sf"/>
</dbReference>
<dbReference type="AlphaFoldDB" id="A0A8J1UJB2"/>
<evidence type="ECO:0000313" key="1">
    <source>
        <dbReference type="EMBL" id="CAH1793266.1"/>
    </source>
</evidence>
<dbReference type="Pfam" id="PF01363">
    <property type="entry name" value="FYVE"/>
    <property type="match status" value="1"/>
</dbReference>
<dbReference type="InterPro" id="IPR013083">
    <property type="entry name" value="Znf_RING/FYVE/PHD"/>
</dbReference>
<dbReference type="Pfam" id="PF16696">
    <property type="entry name" value="ZFYVE21_C"/>
    <property type="match status" value="1"/>
</dbReference>
<dbReference type="Gene3D" id="3.30.40.10">
    <property type="entry name" value="Zinc/RING finger domain, C3HC4 (zinc finger)"/>
    <property type="match status" value="1"/>
</dbReference>
<proteinExistence type="predicted"/>
<dbReference type="InterPro" id="IPR032031">
    <property type="entry name" value="ZFYVE21_C"/>
</dbReference>